<dbReference type="InterPro" id="IPR016187">
    <property type="entry name" value="CTDL_fold"/>
</dbReference>
<dbReference type="AlphaFoldDB" id="A0A016SC08"/>
<name>A0A016SC08_9BILA</name>
<accession>A0A016SC08</accession>
<evidence type="ECO:0000256" key="1">
    <source>
        <dbReference type="SAM" id="SignalP"/>
    </source>
</evidence>
<evidence type="ECO:0000259" key="3">
    <source>
        <dbReference type="PROSITE" id="PS50234"/>
    </source>
</evidence>
<keyword evidence="5" id="KW-1185">Reference proteome</keyword>
<gene>
    <name evidence="4" type="primary">Acey_s0255.g319</name>
    <name evidence="4" type="ORF">Y032_0255g319</name>
</gene>
<evidence type="ECO:0000313" key="4">
    <source>
        <dbReference type="EMBL" id="EYB87897.1"/>
    </source>
</evidence>
<dbReference type="PANTHER" id="PTHR31024">
    <property type="entry name" value="C-TYPE LECTIN"/>
    <property type="match status" value="1"/>
</dbReference>
<feature type="signal peptide" evidence="1">
    <location>
        <begin position="1"/>
        <end position="16"/>
    </location>
</feature>
<dbReference type="Gene3D" id="3.40.50.410">
    <property type="entry name" value="von Willebrand factor, type A domain"/>
    <property type="match status" value="1"/>
</dbReference>
<feature type="domain" description="VWFA" evidence="3">
    <location>
        <begin position="33"/>
        <end position="217"/>
    </location>
</feature>
<evidence type="ECO:0000313" key="5">
    <source>
        <dbReference type="Proteomes" id="UP000024635"/>
    </source>
</evidence>
<evidence type="ECO:0000259" key="2">
    <source>
        <dbReference type="PROSITE" id="PS50041"/>
    </source>
</evidence>
<dbReference type="InterPro" id="IPR002035">
    <property type="entry name" value="VWF_A"/>
</dbReference>
<dbReference type="Proteomes" id="UP000024635">
    <property type="component" value="Unassembled WGS sequence"/>
</dbReference>
<dbReference type="EMBL" id="JARK01001591">
    <property type="protein sequence ID" value="EYB87897.1"/>
    <property type="molecule type" value="Genomic_DNA"/>
</dbReference>
<dbReference type="InterPro" id="IPR016186">
    <property type="entry name" value="C-type_lectin-like/link_sf"/>
</dbReference>
<feature type="chain" id="PRO_5001486262" description="VWFA domain-containing protein" evidence="1">
    <location>
        <begin position="17"/>
        <end position="382"/>
    </location>
</feature>
<dbReference type="InterPro" id="IPR036465">
    <property type="entry name" value="vWFA_dom_sf"/>
</dbReference>
<organism evidence="4 5">
    <name type="scientific">Ancylostoma ceylanicum</name>
    <dbReference type="NCBI Taxonomy" id="53326"/>
    <lineage>
        <taxon>Eukaryota</taxon>
        <taxon>Metazoa</taxon>
        <taxon>Ecdysozoa</taxon>
        <taxon>Nematoda</taxon>
        <taxon>Chromadorea</taxon>
        <taxon>Rhabditida</taxon>
        <taxon>Rhabditina</taxon>
        <taxon>Rhabditomorpha</taxon>
        <taxon>Strongyloidea</taxon>
        <taxon>Ancylostomatidae</taxon>
        <taxon>Ancylostomatinae</taxon>
        <taxon>Ancylostoma</taxon>
    </lineage>
</organism>
<dbReference type="Pfam" id="PF00092">
    <property type="entry name" value="VWA"/>
    <property type="match status" value="1"/>
</dbReference>
<dbReference type="Gene3D" id="3.10.100.10">
    <property type="entry name" value="Mannose-Binding Protein A, subunit A"/>
    <property type="match status" value="1"/>
</dbReference>
<keyword evidence="1" id="KW-0732">Signal</keyword>
<dbReference type="SMART" id="SM00034">
    <property type="entry name" value="CLECT"/>
    <property type="match status" value="1"/>
</dbReference>
<protein>
    <recommendedName>
        <fullName evidence="6">VWFA domain-containing protein</fullName>
    </recommendedName>
</protein>
<dbReference type="SUPFAM" id="SSF56436">
    <property type="entry name" value="C-type lectin-like"/>
    <property type="match status" value="1"/>
</dbReference>
<dbReference type="Pfam" id="PF00059">
    <property type="entry name" value="Lectin_C"/>
    <property type="match status" value="1"/>
</dbReference>
<proteinExistence type="predicted"/>
<evidence type="ECO:0008006" key="6">
    <source>
        <dbReference type="Google" id="ProtNLM"/>
    </source>
</evidence>
<dbReference type="SUPFAM" id="SSF53300">
    <property type="entry name" value="vWA-like"/>
    <property type="match status" value="1"/>
</dbReference>
<dbReference type="GO" id="GO:0045087">
    <property type="term" value="P:innate immune response"/>
    <property type="evidence" value="ECO:0007669"/>
    <property type="project" value="TreeGrafter"/>
</dbReference>
<dbReference type="PROSITE" id="PS50234">
    <property type="entry name" value="VWFA"/>
    <property type="match status" value="1"/>
</dbReference>
<comment type="caution">
    <text evidence="4">The sequence shown here is derived from an EMBL/GenBank/DDBJ whole genome shotgun (WGS) entry which is preliminary data.</text>
</comment>
<dbReference type="SMART" id="SM00327">
    <property type="entry name" value="VWA"/>
    <property type="match status" value="1"/>
</dbReference>
<dbReference type="PROSITE" id="PS50041">
    <property type="entry name" value="C_TYPE_LECTIN_2"/>
    <property type="match status" value="1"/>
</dbReference>
<dbReference type="OrthoDB" id="5787264at2759"/>
<reference evidence="5" key="1">
    <citation type="journal article" date="2015" name="Nat. Genet.">
        <title>The genome and transcriptome of the zoonotic hookworm Ancylostoma ceylanicum identify infection-specific gene families.</title>
        <authorList>
            <person name="Schwarz E.M."/>
            <person name="Hu Y."/>
            <person name="Antoshechkin I."/>
            <person name="Miller M.M."/>
            <person name="Sternberg P.W."/>
            <person name="Aroian R.V."/>
        </authorList>
    </citation>
    <scope>NUCLEOTIDE SEQUENCE</scope>
    <source>
        <strain evidence="5">HY135</strain>
    </source>
</reference>
<dbReference type="CDD" id="cd00037">
    <property type="entry name" value="CLECT"/>
    <property type="match status" value="1"/>
</dbReference>
<dbReference type="PANTHER" id="PTHR31024:SF3">
    <property type="entry name" value="C-TYPE LECTIN-RELATED"/>
    <property type="match status" value="1"/>
</dbReference>
<dbReference type="STRING" id="53326.A0A016SC08"/>
<sequence>MKFILPLVALIGFGFSTHYERDCPCTPEKLWLDIVVAIDTSIGMTEEGVTQVLADIATVFADTKFAQDEGHHSRMGVVTYGEKAETRYNLTAFKSNADLMDAIWGIECSDEKYSNLMEGLTRTQEIMKHGRQGGVRNNVKSVIIIYASDFREGDVNDAVQLADQIKIGGTEIIVVAFDQGGKVNALEGLKKIASPGRLFRNTAENLVGLTQDALCQINCFCKKLWTQYADGTVKYGECLRIGGIDANWQSAKRACQKLIPGGHLATELDSYKHDFIARMFKDDYRHNPPYMYHIGLSFNKNKGDYFWDQPTNKAPLPLKDSPFRYWKRGYPNIHEKDTCVLAAQTTMTSPEIGWQNEHCSKVAKRYICQVESCDTDNYCANL</sequence>
<feature type="domain" description="C-type lectin" evidence="2">
    <location>
        <begin position="234"/>
        <end position="361"/>
    </location>
</feature>
<dbReference type="InterPro" id="IPR001304">
    <property type="entry name" value="C-type_lectin-like"/>
</dbReference>